<dbReference type="OrthoDB" id="3270520at2759"/>
<keyword evidence="2" id="KW-1185">Reference proteome</keyword>
<sequence>MGTSTLSSIAELKMHVRNEHRLNSTKSRMKRMFTTRSKTTSLADESSLLSMAVQPPSPQQIPSISDDDTMSSTHNEPTAHIPGFREFVSDHHSAPINNDEAPIYPPLGGKLSLSQLFNFGNSHWVELYEECAARSFEEELALYDLLNEDSAAGEGMEVDVDETTADILLS</sequence>
<dbReference type="AlphaFoldDB" id="A0A9P6L4V9"/>
<comment type="caution">
    <text evidence="1">The sequence shown here is derived from an EMBL/GenBank/DDBJ whole genome shotgun (WGS) entry which is preliminary data.</text>
</comment>
<accession>A0A9P6L4V9</accession>
<organism evidence="1 2">
    <name type="scientific">Thelephora terrestris</name>
    <dbReference type="NCBI Taxonomy" id="56493"/>
    <lineage>
        <taxon>Eukaryota</taxon>
        <taxon>Fungi</taxon>
        <taxon>Dikarya</taxon>
        <taxon>Basidiomycota</taxon>
        <taxon>Agaricomycotina</taxon>
        <taxon>Agaricomycetes</taxon>
        <taxon>Thelephorales</taxon>
        <taxon>Thelephoraceae</taxon>
        <taxon>Thelephora</taxon>
    </lineage>
</organism>
<proteinExistence type="predicted"/>
<gene>
    <name evidence="1" type="ORF">BJ322DRAFT_1075836</name>
</gene>
<reference evidence="1" key="1">
    <citation type="journal article" date="2020" name="Nat. Commun.">
        <title>Large-scale genome sequencing of mycorrhizal fungi provides insights into the early evolution of symbiotic traits.</title>
        <authorList>
            <person name="Miyauchi S."/>
            <person name="Kiss E."/>
            <person name="Kuo A."/>
            <person name="Drula E."/>
            <person name="Kohler A."/>
            <person name="Sanchez-Garcia M."/>
            <person name="Morin E."/>
            <person name="Andreopoulos B."/>
            <person name="Barry K.W."/>
            <person name="Bonito G."/>
            <person name="Buee M."/>
            <person name="Carver A."/>
            <person name="Chen C."/>
            <person name="Cichocki N."/>
            <person name="Clum A."/>
            <person name="Culley D."/>
            <person name="Crous P.W."/>
            <person name="Fauchery L."/>
            <person name="Girlanda M."/>
            <person name="Hayes R.D."/>
            <person name="Keri Z."/>
            <person name="LaButti K."/>
            <person name="Lipzen A."/>
            <person name="Lombard V."/>
            <person name="Magnuson J."/>
            <person name="Maillard F."/>
            <person name="Murat C."/>
            <person name="Nolan M."/>
            <person name="Ohm R.A."/>
            <person name="Pangilinan J."/>
            <person name="Pereira M.F."/>
            <person name="Perotto S."/>
            <person name="Peter M."/>
            <person name="Pfister S."/>
            <person name="Riley R."/>
            <person name="Sitrit Y."/>
            <person name="Stielow J.B."/>
            <person name="Szollosi G."/>
            <person name="Zifcakova L."/>
            <person name="Stursova M."/>
            <person name="Spatafora J.W."/>
            <person name="Tedersoo L."/>
            <person name="Vaario L.M."/>
            <person name="Yamada A."/>
            <person name="Yan M."/>
            <person name="Wang P."/>
            <person name="Xu J."/>
            <person name="Bruns T."/>
            <person name="Baldrian P."/>
            <person name="Vilgalys R."/>
            <person name="Dunand C."/>
            <person name="Henrissat B."/>
            <person name="Grigoriev I.V."/>
            <person name="Hibbett D."/>
            <person name="Nagy L.G."/>
            <person name="Martin F.M."/>
        </authorList>
    </citation>
    <scope>NUCLEOTIDE SEQUENCE</scope>
    <source>
        <strain evidence="1">UH-Tt-Lm1</strain>
    </source>
</reference>
<reference evidence="1" key="2">
    <citation type="submission" date="2020-11" db="EMBL/GenBank/DDBJ databases">
        <authorList>
            <consortium name="DOE Joint Genome Institute"/>
            <person name="Kuo A."/>
            <person name="Miyauchi S."/>
            <person name="Kiss E."/>
            <person name="Drula E."/>
            <person name="Kohler A."/>
            <person name="Sanchez-Garcia M."/>
            <person name="Andreopoulos B."/>
            <person name="Barry K.W."/>
            <person name="Bonito G."/>
            <person name="Buee M."/>
            <person name="Carver A."/>
            <person name="Chen C."/>
            <person name="Cichocki N."/>
            <person name="Clum A."/>
            <person name="Culley D."/>
            <person name="Crous P.W."/>
            <person name="Fauchery L."/>
            <person name="Girlanda M."/>
            <person name="Hayes R."/>
            <person name="Keri Z."/>
            <person name="Labutti K."/>
            <person name="Lipzen A."/>
            <person name="Lombard V."/>
            <person name="Magnuson J."/>
            <person name="Maillard F."/>
            <person name="Morin E."/>
            <person name="Murat C."/>
            <person name="Nolan M."/>
            <person name="Ohm R."/>
            <person name="Pangilinan J."/>
            <person name="Pereira M."/>
            <person name="Perotto S."/>
            <person name="Peter M."/>
            <person name="Riley R."/>
            <person name="Sitrit Y."/>
            <person name="Stielow B."/>
            <person name="Szollosi G."/>
            <person name="Zifcakova L."/>
            <person name="Stursova M."/>
            <person name="Spatafora J.W."/>
            <person name="Tedersoo L."/>
            <person name="Vaario L.-M."/>
            <person name="Yamada A."/>
            <person name="Yan M."/>
            <person name="Wang P."/>
            <person name="Xu J."/>
            <person name="Bruns T."/>
            <person name="Baldrian P."/>
            <person name="Vilgalys R."/>
            <person name="Henrissat B."/>
            <person name="Grigoriev I.V."/>
            <person name="Hibbett D."/>
            <person name="Nagy L.G."/>
            <person name="Martin F.M."/>
        </authorList>
    </citation>
    <scope>NUCLEOTIDE SEQUENCE</scope>
    <source>
        <strain evidence="1">UH-Tt-Lm1</strain>
    </source>
</reference>
<evidence type="ECO:0000313" key="1">
    <source>
        <dbReference type="EMBL" id="KAF9782370.1"/>
    </source>
</evidence>
<protein>
    <submittedName>
        <fullName evidence="1">Uncharacterized protein</fullName>
    </submittedName>
</protein>
<name>A0A9P6L4V9_9AGAM</name>
<evidence type="ECO:0000313" key="2">
    <source>
        <dbReference type="Proteomes" id="UP000736335"/>
    </source>
</evidence>
<dbReference type="EMBL" id="WIUZ02000012">
    <property type="protein sequence ID" value="KAF9782370.1"/>
    <property type="molecule type" value="Genomic_DNA"/>
</dbReference>
<dbReference type="Proteomes" id="UP000736335">
    <property type="component" value="Unassembled WGS sequence"/>
</dbReference>